<accession>A0AA38Y0K8</accession>
<gene>
    <name evidence="1" type="ORF">H2204_008162</name>
</gene>
<dbReference type="AlphaFoldDB" id="A0AA38Y0K8"/>
<name>A0AA38Y0K8_9EURO</name>
<dbReference type="EMBL" id="JAPDRN010000057">
    <property type="protein sequence ID" value="KAJ9631435.1"/>
    <property type="molecule type" value="Genomic_DNA"/>
</dbReference>
<organism evidence="1">
    <name type="scientific">Knufia peltigerae</name>
    <dbReference type="NCBI Taxonomy" id="1002370"/>
    <lineage>
        <taxon>Eukaryota</taxon>
        <taxon>Fungi</taxon>
        <taxon>Dikarya</taxon>
        <taxon>Ascomycota</taxon>
        <taxon>Pezizomycotina</taxon>
        <taxon>Eurotiomycetes</taxon>
        <taxon>Chaetothyriomycetidae</taxon>
        <taxon>Chaetothyriales</taxon>
        <taxon>Trichomeriaceae</taxon>
        <taxon>Knufia</taxon>
    </lineage>
</organism>
<sequence>MDRISPSQQALVDASAEREKLAARYLGIAEVSTLLGRQSRAGRDYVSQMRREGKLLAVYVTHPRASYRYPDWQFCSDGQPVGQLGHILKILRDFGPFEREPDGLRRTTGWGELEWFLSPHALLDGATPAASLATDPLRVVLAARVEFESELLQDGC</sequence>
<evidence type="ECO:0000313" key="1">
    <source>
        <dbReference type="EMBL" id="KAJ9631435.1"/>
    </source>
</evidence>
<comment type="caution">
    <text evidence="1">The sequence shown here is derived from an EMBL/GenBank/DDBJ whole genome shotgun (WGS) entry which is preliminary data.</text>
</comment>
<reference evidence="1" key="1">
    <citation type="submission" date="2022-10" db="EMBL/GenBank/DDBJ databases">
        <title>Culturing micro-colonial fungi from biological soil crusts in the Mojave desert and describing Neophaeococcomyces mojavensis, and introducing the new genera and species Taxawa tesnikishii.</title>
        <authorList>
            <person name="Kurbessoian T."/>
            <person name="Stajich J.E."/>
        </authorList>
    </citation>
    <scope>NUCLEOTIDE SEQUENCE</scope>
    <source>
        <strain evidence="1">TK_35</strain>
    </source>
</reference>
<proteinExistence type="predicted"/>
<protein>
    <submittedName>
        <fullName evidence="1">Uncharacterized protein</fullName>
    </submittedName>
</protein>